<sequence>MICSRQRLARSKAPAATSAAHWYSRPTSRTLC</sequence>
<dbReference type="EMBL" id="GBRH01180823">
    <property type="protein sequence ID" value="JAE17073.1"/>
    <property type="molecule type" value="Transcribed_RNA"/>
</dbReference>
<proteinExistence type="predicted"/>
<name>A0A0A9G8S8_ARUDO</name>
<protein>
    <submittedName>
        <fullName evidence="1">Uncharacterized protein</fullName>
    </submittedName>
</protein>
<dbReference type="AlphaFoldDB" id="A0A0A9G8S8"/>
<evidence type="ECO:0000313" key="1">
    <source>
        <dbReference type="EMBL" id="JAE17073.1"/>
    </source>
</evidence>
<accession>A0A0A9G8S8</accession>
<reference evidence="1" key="1">
    <citation type="submission" date="2014-09" db="EMBL/GenBank/DDBJ databases">
        <authorList>
            <person name="Magalhaes I.L.F."/>
            <person name="Oliveira U."/>
            <person name="Santos F.R."/>
            <person name="Vidigal T.H.D.A."/>
            <person name="Brescovit A.D."/>
            <person name="Santos A.J."/>
        </authorList>
    </citation>
    <scope>NUCLEOTIDE SEQUENCE</scope>
    <source>
        <tissue evidence="1">Shoot tissue taken approximately 20 cm above the soil surface</tissue>
    </source>
</reference>
<reference evidence="1" key="2">
    <citation type="journal article" date="2015" name="Data Brief">
        <title>Shoot transcriptome of the giant reed, Arundo donax.</title>
        <authorList>
            <person name="Barrero R.A."/>
            <person name="Guerrero F.D."/>
            <person name="Moolhuijzen P."/>
            <person name="Goolsby J.A."/>
            <person name="Tidwell J."/>
            <person name="Bellgard S.E."/>
            <person name="Bellgard M.I."/>
        </authorList>
    </citation>
    <scope>NUCLEOTIDE SEQUENCE</scope>
    <source>
        <tissue evidence="1">Shoot tissue taken approximately 20 cm above the soil surface</tissue>
    </source>
</reference>
<organism evidence="1">
    <name type="scientific">Arundo donax</name>
    <name type="common">Giant reed</name>
    <name type="synonym">Donax arundinaceus</name>
    <dbReference type="NCBI Taxonomy" id="35708"/>
    <lineage>
        <taxon>Eukaryota</taxon>
        <taxon>Viridiplantae</taxon>
        <taxon>Streptophyta</taxon>
        <taxon>Embryophyta</taxon>
        <taxon>Tracheophyta</taxon>
        <taxon>Spermatophyta</taxon>
        <taxon>Magnoliopsida</taxon>
        <taxon>Liliopsida</taxon>
        <taxon>Poales</taxon>
        <taxon>Poaceae</taxon>
        <taxon>PACMAD clade</taxon>
        <taxon>Arundinoideae</taxon>
        <taxon>Arundineae</taxon>
        <taxon>Arundo</taxon>
    </lineage>
</organism>